<evidence type="ECO:0000313" key="2">
    <source>
        <dbReference type="Proteomes" id="UP001246690"/>
    </source>
</evidence>
<organism evidence="1 2">
    <name type="scientific">Buttiauxella selenatireducens</name>
    <dbReference type="NCBI Taxonomy" id="3073902"/>
    <lineage>
        <taxon>Bacteria</taxon>
        <taxon>Pseudomonadati</taxon>
        <taxon>Pseudomonadota</taxon>
        <taxon>Gammaproteobacteria</taxon>
        <taxon>Enterobacterales</taxon>
        <taxon>Enterobacteriaceae</taxon>
        <taxon>Buttiauxella</taxon>
    </lineage>
</organism>
<accession>A0ABY9SFY1</accession>
<dbReference type="Pfam" id="PF13973">
    <property type="entry name" value="DUF4222"/>
    <property type="match status" value="1"/>
</dbReference>
<protein>
    <submittedName>
        <fullName evidence="1">DUF4222 domain-containing protein</fullName>
    </submittedName>
</protein>
<gene>
    <name evidence="1" type="ORF">RHD99_11010</name>
</gene>
<dbReference type="RefSeq" id="WP_309878789.1">
    <property type="nucleotide sequence ID" value="NZ_CP133838.1"/>
</dbReference>
<name>A0ABY9SFY1_9ENTR</name>
<dbReference type="Proteomes" id="UP001246690">
    <property type="component" value="Chromosome"/>
</dbReference>
<evidence type="ECO:0000313" key="1">
    <source>
        <dbReference type="EMBL" id="WMY76412.1"/>
    </source>
</evidence>
<dbReference type="EMBL" id="CP133838">
    <property type="protein sequence ID" value="WMY76412.1"/>
    <property type="molecule type" value="Genomic_DNA"/>
</dbReference>
<dbReference type="InterPro" id="IPR025317">
    <property type="entry name" value="DUF4222"/>
</dbReference>
<proteinExistence type="predicted"/>
<keyword evidence="2" id="KW-1185">Reference proteome</keyword>
<reference evidence="1 2" key="1">
    <citation type="submission" date="2023-09" db="EMBL/GenBank/DDBJ databases">
        <title>Buttiauxella selenatireducens sp. nov., isolated from the rhizosphere of Cardamine hupingshanesis.</title>
        <authorList>
            <person name="Zhang S."/>
            <person name="Xu Z."/>
            <person name="Wang H."/>
            <person name="Guo Y."/>
        </authorList>
    </citation>
    <scope>NUCLEOTIDE SEQUENCE [LARGE SCALE GENOMIC DNA]</scope>
    <source>
        <strain evidence="1 2">R73</strain>
    </source>
</reference>
<sequence length="82" mass="9499">MRDTAELLQRFKTVLQRNLPNTAPQQRVREIAAGDRLKNSYGRRVTVIAANQKTIEFRRDGYDMNCALGRDKFLREFVGVVD</sequence>